<organism evidence="6 7">
    <name type="scientific">Candidatus Berkelbacteria bacterium RIFCSPLOWO2_01_FULL_50_28</name>
    <dbReference type="NCBI Taxonomy" id="1797471"/>
    <lineage>
        <taxon>Bacteria</taxon>
        <taxon>Candidatus Berkelbacteria</taxon>
    </lineage>
</organism>
<proteinExistence type="predicted"/>
<dbReference type="AlphaFoldDB" id="A0A1F5EAT9"/>
<feature type="transmembrane region" description="Helical" evidence="5">
    <location>
        <begin position="218"/>
        <end position="240"/>
    </location>
</feature>
<dbReference type="STRING" id="1797471.A3A71_00140"/>
<keyword evidence="2 5" id="KW-0812">Transmembrane</keyword>
<dbReference type="PANTHER" id="PTHR16950">
    <property type="entry name" value="ZINC TRANSPORTER SLC39A7 HISTIDINE-RICH MEMBRANE PROTEIN KE4"/>
    <property type="match status" value="1"/>
</dbReference>
<dbReference type="Proteomes" id="UP000177481">
    <property type="component" value="Unassembled WGS sequence"/>
</dbReference>
<reference evidence="6 7" key="1">
    <citation type="journal article" date="2016" name="Nat. Commun.">
        <title>Thousands of microbial genomes shed light on interconnected biogeochemical processes in an aquifer system.</title>
        <authorList>
            <person name="Anantharaman K."/>
            <person name="Brown C.T."/>
            <person name="Hug L.A."/>
            <person name="Sharon I."/>
            <person name="Castelle C.J."/>
            <person name="Probst A.J."/>
            <person name="Thomas B.C."/>
            <person name="Singh A."/>
            <person name="Wilkins M.J."/>
            <person name="Karaoz U."/>
            <person name="Brodie E.L."/>
            <person name="Williams K.H."/>
            <person name="Hubbard S.S."/>
            <person name="Banfield J.F."/>
        </authorList>
    </citation>
    <scope>NUCLEOTIDE SEQUENCE [LARGE SCALE GENOMIC DNA]</scope>
</reference>
<feature type="transmembrane region" description="Helical" evidence="5">
    <location>
        <begin position="30"/>
        <end position="47"/>
    </location>
</feature>
<keyword evidence="3 5" id="KW-1133">Transmembrane helix</keyword>
<comment type="caution">
    <text evidence="6">The sequence shown here is derived from an EMBL/GenBank/DDBJ whole genome shotgun (WGS) entry which is preliminary data.</text>
</comment>
<evidence type="ECO:0000313" key="7">
    <source>
        <dbReference type="Proteomes" id="UP000177481"/>
    </source>
</evidence>
<evidence type="ECO:0000313" key="6">
    <source>
        <dbReference type="EMBL" id="OGD64461.1"/>
    </source>
</evidence>
<feature type="transmembrane region" description="Helical" evidence="5">
    <location>
        <begin position="189"/>
        <end position="206"/>
    </location>
</feature>
<dbReference type="PANTHER" id="PTHR16950:SF16">
    <property type="entry name" value="ZINC TRANSPORTER ZIP13"/>
    <property type="match status" value="1"/>
</dbReference>
<evidence type="ECO:0008006" key="8">
    <source>
        <dbReference type="Google" id="ProtNLM"/>
    </source>
</evidence>
<feature type="transmembrane region" description="Helical" evidence="5">
    <location>
        <begin position="59"/>
        <end position="77"/>
    </location>
</feature>
<evidence type="ECO:0000256" key="3">
    <source>
        <dbReference type="ARBA" id="ARBA00022989"/>
    </source>
</evidence>
<dbReference type="GO" id="GO:0016020">
    <property type="term" value="C:membrane"/>
    <property type="evidence" value="ECO:0007669"/>
    <property type="project" value="UniProtKB-SubCell"/>
</dbReference>
<dbReference type="InterPro" id="IPR003689">
    <property type="entry name" value="ZIP"/>
</dbReference>
<keyword evidence="4 5" id="KW-0472">Membrane</keyword>
<evidence type="ECO:0000256" key="1">
    <source>
        <dbReference type="ARBA" id="ARBA00004141"/>
    </source>
</evidence>
<accession>A0A1F5EAT9</accession>
<dbReference type="GO" id="GO:0046873">
    <property type="term" value="F:metal ion transmembrane transporter activity"/>
    <property type="evidence" value="ECO:0007669"/>
    <property type="project" value="InterPro"/>
</dbReference>
<sequence>MVVLIGLAATLATLLGGAFAIKNRDKLHLILGFSAGAVIAVAFFDLLPEALELAGERFPISTITAVLAGGFLLFMVFDRLFSLHPHCDEDCENCGNATHRGVVGATTLSIHSFLDGAAIGLAFKVSTEVGLIVTLAVLAHDFSDGINTVGLILKNNGGLRQAWKWLIVDALAPTLGVLSTLFFTLSASTLGLVLAGFCGFFIYIGASDLLPESHHRHPTLWTTASTLAGAAMIFLAIKIAGL</sequence>
<dbReference type="EMBL" id="MEZX01000002">
    <property type="protein sequence ID" value="OGD64461.1"/>
    <property type="molecule type" value="Genomic_DNA"/>
</dbReference>
<comment type="subcellular location">
    <subcellularLocation>
        <location evidence="1">Membrane</location>
        <topology evidence="1">Multi-pass membrane protein</topology>
    </subcellularLocation>
</comment>
<name>A0A1F5EAT9_9BACT</name>
<gene>
    <name evidence="6" type="ORF">A3A71_00140</name>
</gene>
<dbReference type="Pfam" id="PF02535">
    <property type="entry name" value="Zip"/>
    <property type="match status" value="1"/>
</dbReference>
<protein>
    <recommendedName>
        <fullName evidence="8">Permease</fullName>
    </recommendedName>
</protein>
<evidence type="ECO:0000256" key="2">
    <source>
        <dbReference type="ARBA" id="ARBA00022692"/>
    </source>
</evidence>
<evidence type="ECO:0000256" key="4">
    <source>
        <dbReference type="ARBA" id="ARBA00023136"/>
    </source>
</evidence>
<evidence type="ECO:0000256" key="5">
    <source>
        <dbReference type="SAM" id="Phobius"/>
    </source>
</evidence>